<dbReference type="GO" id="GO:0033862">
    <property type="term" value="F:UMP kinase activity"/>
    <property type="evidence" value="ECO:0007669"/>
    <property type="project" value="UniProtKB-EC"/>
</dbReference>
<dbReference type="PANTHER" id="PTHR42833:SF4">
    <property type="entry name" value="URIDYLATE KINASE PUMPKIN, CHLOROPLASTIC"/>
    <property type="match status" value="1"/>
</dbReference>
<evidence type="ECO:0000256" key="9">
    <source>
        <dbReference type="ARBA" id="ARBA00022975"/>
    </source>
</evidence>
<evidence type="ECO:0000256" key="8">
    <source>
        <dbReference type="ARBA" id="ARBA00022840"/>
    </source>
</evidence>
<feature type="binding site" evidence="11">
    <location>
        <begin position="15"/>
        <end position="18"/>
    </location>
    <ligand>
        <name>ATP</name>
        <dbReference type="ChEBI" id="CHEBI:30616"/>
    </ligand>
</feature>
<comment type="catalytic activity">
    <reaction evidence="10 11">
        <text>UMP + ATP = UDP + ADP</text>
        <dbReference type="Rhea" id="RHEA:24400"/>
        <dbReference type="ChEBI" id="CHEBI:30616"/>
        <dbReference type="ChEBI" id="CHEBI:57865"/>
        <dbReference type="ChEBI" id="CHEBI:58223"/>
        <dbReference type="ChEBI" id="CHEBI:456216"/>
        <dbReference type="EC" id="2.7.4.22"/>
    </reaction>
</comment>
<comment type="caution">
    <text evidence="11">Lacks conserved residue(s) required for the propagation of feature annotation.</text>
</comment>
<dbReference type="EMBL" id="DQWE01000332">
    <property type="protein sequence ID" value="HDI83518.1"/>
    <property type="molecule type" value="Genomic_DNA"/>
</dbReference>
<evidence type="ECO:0000256" key="4">
    <source>
        <dbReference type="ARBA" id="ARBA00022490"/>
    </source>
</evidence>
<dbReference type="GO" id="GO:0005524">
    <property type="term" value="F:ATP binding"/>
    <property type="evidence" value="ECO:0007669"/>
    <property type="project" value="UniProtKB-KW"/>
</dbReference>
<dbReference type="SUPFAM" id="SSF53633">
    <property type="entry name" value="Carbamate kinase-like"/>
    <property type="match status" value="1"/>
</dbReference>
<evidence type="ECO:0000313" key="13">
    <source>
        <dbReference type="EMBL" id="HDI83518.1"/>
    </source>
</evidence>
<dbReference type="GO" id="GO:0005737">
    <property type="term" value="C:cytoplasm"/>
    <property type="evidence" value="ECO:0007669"/>
    <property type="project" value="UniProtKB-SubCell"/>
</dbReference>
<proteinExistence type="inferred from homology"/>
<keyword evidence="5 11" id="KW-0808">Transferase</keyword>
<comment type="activity regulation">
    <text evidence="11">Inhibited by UTP.</text>
</comment>
<keyword evidence="7 11" id="KW-0418">Kinase</keyword>
<evidence type="ECO:0000256" key="1">
    <source>
        <dbReference type="ARBA" id="ARBA00004496"/>
    </source>
</evidence>
<dbReference type="InterPro" id="IPR011817">
    <property type="entry name" value="Uridylate_kinase"/>
</dbReference>
<dbReference type="EC" id="2.7.4.22" evidence="11"/>
<comment type="subcellular location">
    <subcellularLocation>
        <location evidence="1 11">Cytoplasm</location>
    </subcellularLocation>
</comment>
<dbReference type="InterPro" id="IPR015963">
    <property type="entry name" value="Uridylate_kinase_bac"/>
</dbReference>
<dbReference type="GO" id="GO:0044210">
    <property type="term" value="P:'de novo' CTP biosynthetic process"/>
    <property type="evidence" value="ECO:0007669"/>
    <property type="project" value="UniProtKB-UniRule"/>
</dbReference>
<feature type="binding site" evidence="11">
    <location>
        <position position="157"/>
    </location>
    <ligand>
        <name>ATP</name>
        <dbReference type="ChEBI" id="CHEBI:30616"/>
    </ligand>
</feature>
<keyword evidence="8 11" id="KW-0067">ATP-binding</keyword>
<dbReference type="Pfam" id="PF00696">
    <property type="entry name" value="AA_kinase"/>
    <property type="match status" value="1"/>
</dbReference>
<evidence type="ECO:0000256" key="3">
    <source>
        <dbReference type="ARBA" id="ARBA00007614"/>
    </source>
</evidence>
<evidence type="ECO:0000256" key="10">
    <source>
        <dbReference type="ARBA" id="ARBA00047767"/>
    </source>
</evidence>
<comment type="caution">
    <text evidence="13">The sequence shown here is derived from an EMBL/GenBank/DDBJ whole genome shotgun (WGS) entry which is preliminary data.</text>
</comment>
<feature type="domain" description="Aspartate/glutamate/uridylate kinase" evidence="12">
    <location>
        <begin position="11"/>
        <end position="211"/>
    </location>
</feature>
<dbReference type="InterPro" id="IPR001048">
    <property type="entry name" value="Asp/Glu/Uridylate_kinase"/>
</dbReference>
<keyword evidence="6 11" id="KW-0547">Nucleotide-binding</keyword>
<comment type="pathway">
    <text evidence="2 11">Pyrimidine metabolism; CTP biosynthesis via de novo pathway; UDP from UMP (UMPK route): step 1/1.</text>
</comment>
<organism evidence="13">
    <name type="scientific">candidate division WOR-3 bacterium</name>
    <dbReference type="NCBI Taxonomy" id="2052148"/>
    <lineage>
        <taxon>Bacteria</taxon>
        <taxon>Bacteria division WOR-3</taxon>
    </lineage>
</organism>
<dbReference type="GO" id="GO:0006225">
    <property type="term" value="P:UDP biosynthetic process"/>
    <property type="evidence" value="ECO:0007669"/>
    <property type="project" value="TreeGrafter"/>
</dbReference>
<dbReference type="PANTHER" id="PTHR42833">
    <property type="entry name" value="URIDYLATE KINASE"/>
    <property type="match status" value="1"/>
</dbReference>
<dbReference type="Gene3D" id="3.40.1160.10">
    <property type="entry name" value="Acetylglutamate kinase-like"/>
    <property type="match status" value="1"/>
</dbReference>
<comment type="similarity">
    <text evidence="3 11">Belongs to the UMP kinase family.</text>
</comment>
<dbReference type="AlphaFoldDB" id="A0A7C0VE62"/>
<dbReference type="PIRSF" id="PIRSF005650">
    <property type="entry name" value="Uridylate_kin"/>
    <property type="match status" value="1"/>
</dbReference>
<evidence type="ECO:0000256" key="11">
    <source>
        <dbReference type="HAMAP-Rule" id="MF_01220"/>
    </source>
</evidence>
<feature type="binding site" evidence="11">
    <location>
        <position position="61"/>
    </location>
    <ligand>
        <name>ATP</name>
        <dbReference type="ChEBI" id="CHEBI:30616"/>
    </ligand>
</feature>
<evidence type="ECO:0000256" key="6">
    <source>
        <dbReference type="ARBA" id="ARBA00022741"/>
    </source>
</evidence>
<dbReference type="InterPro" id="IPR036393">
    <property type="entry name" value="AceGlu_kinase-like_sf"/>
</dbReference>
<comment type="function">
    <text evidence="11">Catalyzes the reversible phosphorylation of UMP to UDP.</text>
</comment>
<keyword evidence="9 11" id="KW-0665">Pyrimidine biosynthesis</keyword>
<feature type="binding site" evidence="11">
    <location>
        <position position="166"/>
    </location>
    <ligand>
        <name>ATP</name>
        <dbReference type="ChEBI" id="CHEBI:30616"/>
    </ligand>
</feature>
<comment type="subunit">
    <text evidence="11">Homohexamer.</text>
</comment>
<dbReference type="UniPathway" id="UPA00159">
    <property type="reaction ID" value="UER00275"/>
</dbReference>
<dbReference type="HAMAP" id="MF_01220_B">
    <property type="entry name" value="PyrH_B"/>
    <property type="match status" value="1"/>
</dbReference>
<feature type="binding site" evidence="11">
    <location>
        <position position="75"/>
    </location>
    <ligand>
        <name>UMP</name>
        <dbReference type="ChEBI" id="CHEBI:57865"/>
    </ligand>
</feature>
<feature type="binding site" evidence="11">
    <location>
        <position position="163"/>
    </location>
    <ligand>
        <name>ATP</name>
        <dbReference type="ChEBI" id="CHEBI:30616"/>
    </ligand>
</feature>
<reference evidence="13" key="1">
    <citation type="journal article" date="2020" name="mSystems">
        <title>Genome- and Community-Level Interaction Insights into Carbon Utilization and Element Cycling Functions of Hydrothermarchaeota in Hydrothermal Sediment.</title>
        <authorList>
            <person name="Zhou Z."/>
            <person name="Liu Y."/>
            <person name="Xu W."/>
            <person name="Pan J."/>
            <person name="Luo Z.H."/>
            <person name="Li M."/>
        </authorList>
    </citation>
    <scope>NUCLEOTIDE SEQUENCE [LARGE SCALE GENOMIC DNA]</scope>
    <source>
        <strain evidence="13">HyVt-102</strain>
    </source>
</reference>
<sequence>MNLESDKPFSTILLKISGEAFSDKEKAISQEGLDYILGEIIPVYEMGVRIGVVVGGGNIIRGAKSFTSLDREGMDYAGMMATNINGLLLYHSLLHRGVDVSVFSGLEVRDVIPQYRGEHFRGIAVFCGGTGRPFFTTDTAAVLRALQIKADILVKATKVDGVYSEDPEKNPEAEFFPELSYKEAIDKGLKIMDLTAFSLAMEHKLPISVINFFKAGSLRRFVSGERIGSIIK</sequence>
<gene>
    <name evidence="11" type="primary">pyrH</name>
    <name evidence="13" type="ORF">ENF18_07000</name>
</gene>
<accession>A0A7C0VE62</accession>
<name>A0A7C0VE62_UNCW3</name>
<evidence type="ECO:0000256" key="2">
    <source>
        <dbReference type="ARBA" id="ARBA00004791"/>
    </source>
</evidence>
<protein>
    <recommendedName>
        <fullName evidence="11">Uridylate kinase</fullName>
        <shortName evidence="11">UK</shortName>
        <ecNumber evidence="11">2.7.4.22</ecNumber>
    </recommendedName>
    <alternativeName>
        <fullName evidence="11">Uridine monophosphate kinase</fullName>
        <shortName evidence="11">UMP kinase</shortName>
        <shortName evidence="11">UMPK</shortName>
    </alternativeName>
</protein>
<evidence type="ECO:0000256" key="7">
    <source>
        <dbReference type="ARBA" id="ARBA00022777"/>
    </source>
</evidence>
<feature type="binding site" evidence="11">
    <location>
        <begin position="130"/>
        <end position="137"/>
    </location>
    <ligand>
        <name>UMP</name>
        <dbReference type="ChEBI" id="CHEBI:57865"/>
    </ligand>
</feature>
<keyword evidence="4 11" id="KW-0963">Cytoplasm</keyword>
<feature type="binding site" evidence="11">
    <location>
        <position position="57"/>
    </location>
    <ligand>
        <name>ATP</name>
        <dbReference type="ChEBI" id="CHEBI:30616"/>
    </ligand>
</feature>
<dbReference type="Proteomes" id="UP000885847">
    <property type="component" value="Unassembled WGS sequence"/>
</dbReference>
<feature type="binding site" evidence="11">
    <location>
        <position position="56"/>
    </location>
    <ligand>
        <name>UMP</name>
        <dbReference type="ChEBI" id="CHEBI:57865"/>
    </ligand>
</feature>
<evidence type="ECO:0000256" key="5">
    <source>
        <dbReference type="ARBA" id="ARBA00022679"/>
    </source>
</evidence>
<evidence type="ECO:0000259" key="12">
    <source>
        <dbReference type="Pfam" id="PF00696"/>
    </source>
</evidence>